<dbReference type="Gene3D" id="1.20.1270.50">
    <property type="entry name" value="Glycoside hydrolase family 38, central domain"/>
    <property type="match status" value="1"/>
</dbReference>
<dbReference type="SUPFAM" id="SSF88713">
    <property type="entry name" value="Glycoside hydrolase/deacetylase"/>
    <property type="match status" value="1"/>
</dbReference>
<dbReference type="InterPro" id="IPR011330">
    <property type="entry name" value="Glyco_hydro/deAcase_b/a-brl"/>
</dbReference>
<dbReference type="GO" id="GO:0046872">
    <property type="term" value="F:metal ion binding"/>
    <property type="evidence" value="ECO:0007669"/>
    <property type="project" value="UniProtKB-KW"/>
</dbReference>
<protein>
    <submittedName>
        <fullName evidence="6">Alpha-mannosidase</fullName>
        <ecNumber evidence="6">3.2.1.24</ecNumber>
    </submittedName>
</protein>
<keyword evidence="2" id="KW-0479">Metal-binding</keyword>
<dbReference type="GO" id="GO:0004559">
    <property type="term" value="F:alpha-mannosidase activity"/>
    <property type="evidence" value="ECO:0007669"/>
    <property type="project" value="UniProtKB-EC"/>
</dbReference>
<dbReference type="Gene3D" id="2.70.98.30">
    <property type="entry name" value="Golgi alpha-mannosidase II, domain 4"/>
    <property type="match status" value="1"/>
</dbReference>
<dbReference type="PANTHER" id="PTHR46017">
    <property type="entry name" value="ALPHA-MANNOSIDASE 2C1"/>
    <property type="match status" value="1"/>
</dbReference>
<proteinExistence type="inferred from homology"/>
<dbReference type="PANTHER" id="PTHR46017:SF1">
    <property type="entry name" value="ALPHA-MANNOSIDASE 2C1"/>
    <property type="match status" value="1"/>
</dbReference>
<sequence length="1053" mass="120892">MSDFLIAQITQIVQRLSALTKIDLQNNWHYTNFDFAFESENLIALNLNEWQNIVLNERRYIVWEKGRKIYWLAQKIIVPEHLQNYPVTGLNLRLVLTWWAEDAQIFVNGKLVQQGDLFDSSTRILLTNNAQPGEEFVIAIRLISPGHDIGALMRSHCVYESNYNQIDPGFVATELSILSKYLNQFEPEKLIVLASEIEKIKWNLVLDAEEFNRHLNHLRQRLLPLAKNIKQRCFYPLGHAHLDMAWLWTTNETYQVAERTFQSVLNLQQQFPNLTFGHTTSALYKWIEQNRPELFSELKKAIKLGKWEILGGMWVEPDVNLISGESIIRQLFYGQKYLAEKFEQIATIAWLPDSFGFSWQLPQILKGAGIDYFVTGKLHWNDTTKFPYGCFWWESPDGTKLLTLMSPPNVTGVMDTNPITMTNYAVEWESQTGLQDIFWLPGVGDHGGGPTKDMLEVAAKWNNSPFFPRIQFTTASQYLAKINQTKLSLPTWQDELYLELHRGCYTTHSDQKKFNRYCEGLLYQAELFATLASTINENRFDCGTLSHYLDSNPNFVNSQPWQSLIEIAWKKVLFNQFHDILPGTSIPEVFAEANRDWQAAIEIGETILKQALSAIASQIKLPAPPQPNAKPIVVFNSLNWQRDEVVSIAATKSNWEVYDLQGNKLPSQLSCDNQLLFLAEAIPSVGYRLFWLVASEVTHANSFPNHFILENQYLKVKVNPTTGDLDSLFDKTNQKEILQGAGNQLQAYRDRGQYWDAWDIDPNYQQYPLPPAELIAIEWLDYGTIQQRLRVIRKLGSSEFTQDYLLQTNSPSLKITNVVNWQETQVVVKAAFPFNLTSDYATYEIACGAIARATEPQTKVEQAKWEVPALKWADLTDSNQNYGVSLLNDCKYGYDSQSDQLRLTLLRSSLWPDPTADKGIHQFTYAIYPHIGSWELARTVHKSYELNIPLQVININIISSKEQQLSPVGSFLDLSAENLILMALKPDRETKNLILRCYECHGKTTELYLQGDLDLNIKYPVDFLEQSISNSSALTHPKSYQVQPWQIISLKMS</sequence>
<reference evidence="7" key="1">
    <citation type="journal article" date="2013" name="Proc. Natl. Acad. Sci. U.S.A.">
        <title>Improving the coverage of the cyanobacterial phylum using diversity-driven genome sequencing.</title>
        <authorList>
            <person name="Shih P.M."/>
            <person name="Wu D."/>
            <person name="Latifi A."/>
            <person name="Axen S.D."/>
            <person name="Fewer D.P."/>
            <person name="Talla E."/>
            <person name="Calteau A."/>
            <person name="Cai F."/>
            <person name="Tandeau de Marsac N."/>
            <person name="Rippka R."/>
            <person name="Herdman M."/>
            <person name="Sivonen K."/>
            <person name="Coursin T."/>
            <person name="Laurent T."/>
            <person name="Goodwin L."/>
            <person name="Nolan M."/>
            <person name="Davenport K.W."/>
            <person name="Han C.S."/>
            <person name="Rubin E.M."/>
            <person name="Eisen J.A."/>
            <person name="Woyke T."/>
            <person name="Gugger M."/>
            <person name="Kerfeld C.A."/>
        </authorList>
    </citation>
    <scope>NUCLEOTIDE SEQUENCE [LARGE SCALE GENOMIC DNA]</scope>
    <source>
        <strain evidence="7">ATCC 29371 / PCC 7437</strain>
    </source>
</reference>
<dbReference type="InterPro" id="IPR015341">
    <property type="entry name" value="Glyco_hydro_38_cen"/>
</dbReference>
<dbReference type="STRING" id="111780.Sta7437_4317"/>
<keyword evidence="4 6" id="KW-0326">Glycosidase</keyword>
<dbReference type="Proteomes" id="UP000010473">
    <property type="component" value="Chromosome"/>
</dbReference>
<evidence type="ECO:0000256" key="2">
    <source>
        <dbReference type="ARBA" id="ARBA00022723"/>
    </source>
</evidence>
<keyword evidence="7" id="KW-1185">Reference proteome</keyword>
<dbReference type="Gene3D" id="2.60.40.1180">
    <property type="entry name" value="Golgi alpha-mannosidase II"/>
    <property type="match status" value="1"/>
</dbReference>
<name>K9Y074_STAC7</name>
<dbReference type="Pfam" id="PF07748">
    <property type="entry name" value="Glyco_hydro_38C"/>
    <property type="match status" value="1"/>
</dbReference>
<dbReference type="InterPro" id="IPR028995">
    <property type="entry name" value="Glyco_hydro_57/38_cen_sf"/>
</dbReference>
<dbReference type="Gene3D" id="3.20.110.10">
    <property type="entry name" value="Glycoside hydrolase 38, N terminal domain"/>
    <property type="match status" value="1"/>
</dbReference>
<accession>K9Y074</accession>
<dbReference type="InterPro" id="IPR000602">
    <property type="entry name" value="Glyco_hydro_38_N"/>
</dbReference>
<dbReference type="Pfam" id="PF09261">
    <property type="entry name" value="Alpha-mann_mid"/>
    <property type="match status" value="1"/>
</dbReference>
<evidence type="ECO:0000256" key="1">
    <source>
        <dbReference type="ARBA" id="ARBA00009792"/>
    </source>
</evidence>
<dbReference type="PATRIC" id="fig|111780.3.peg.4470"/>
<dbReference type="Gene3D" id="2.60.40.2220">
    <property type="match status" value="1"/>
</dbReference>
<dbReference type="SMART" id="SM00872">
    <property type="entry name" value="Alpha-mann_mid"/>
    <property type="match status" value="1"/>
</dbReference>
<comment type="similarity">
    <text evidence="1">Belongs to the glycosyl hydrolase 38 family.</text>
</comment>
<dbReference type="GO" id="GO:0009313">
    <property type="term" value="P:oligosaccharide catabolic process"/>
    <property type="evidence" value="ECO:0007669"/>
    <property type="project" value="TreeGrafter"/>
</dbReference>
<dbReference type="InterPro" id="IPR011013">
    <property type="entry name" value="Gal_mutarotase_sf_dom"/>
</dbReference>
<dbReference type="EMBL" id="CP003653">
    <property type="protein sequence ID" value="AFZ37786.1"/>
    <property type="molecule type" value="Genomic_DNA"/>
</dbReference>
<dbReference type="InterPro" id="IPR011682">
    <property type="entry name" value="Glyco_hydro_38_C"/>
</dbReference>
<dbReference type="InterPro" id="IPR027291">
    <property type="entry name" value="Glyco_hydro_38_N_sf"/>
</dbReference>
<dbReference type="CDD" id="cd10789">
    <property type="entry name" value="GH38N_AMII_ER_cytosolic"/>
    <property type="match status" value="1"/>
</dbReference>
<dbReference type="AlphaFoldDB" id="K9Y074"/>
<dbReference type="EC" id="3.2.1.24" evidence="6"/>
<organism evidence="6 7">
    <name type="scientific">Stanieria cyanosphaera (strain ATCC 29371 / PCC 7437)</name>
    <dbReference type="NCBI Taxonomy" id="111780"/>
    <lineage>
        <taxon>Bacteria</taxon>
        <taxon>Bacillati</taxon>
        <taxon>Cyanobacteriota</taxon>
        <taxon>Cyanophyceae</taxon>
        <taxon>Pleurocapsales</taxon>
        <taxon>Dermocarpellaceae</taxon>
        <taxon>Stanieria</taxon>
    </lineage>
</organism>
<dbReference type="OrthoDB" id="9772207at2"/>
<evidence type="ECO:0000256" key="3">
    <source>
        <dbReference type="ARBA" id="ARBA00022801"/>
    </source>
</evidence>
<keyword evidence="3 6" id="KW-0378">Hydrolase</keyword>
<dbReference type="KEGG" id="scs:Sta7437_4317"/>
<dbReference type="InterPro" id="IPR037094">
    <property type="entry name" value="Glyco_hydro_38_cen_sf"/>
</dbReference>
<feature type="domain" description="Glycoside hydrolase family 38 central" evidence="5">
    <location>
        <begin position="499"/>
        <end position="597"/>
    </location>
</feature>
<dbReference type="Pfam" id="PF17677">
    <property type="entry name" value="Glyco_hydro38C2"/>
    <property type="match status" value="1"/>
</dbReference>
<evidence type="ECO:0000259" key="5">
    <source>
        <dbReference type="SMART" id="SM00872"/>
    </source>
</evidence>
<dbReference type="SUPFAM" id="SSF88688">
    <property type="entry name" value="Families 57/38 glycoside transferase middle domain"/>
    <property type="match status" value="1"/>
</dbReference>
<evidence type="ECO:0000256" key="4">
    <source>
        <dbReference type="ARBA" id="ARBA00023295"/>
    </source>
</evidence>
<dbReference type="InterPro" id="IPR041147">
    <property type="entry name" value="GH38_C"/>
</dbReference>
<dbReference type="InterPro" id="IPR013780">
    <property type="entry name" value="Glyco_hydro_b"/>
</dbReference>
<gene>
    <name evidence="6" type="ordered locus">Sta7437_4317</name>
</gene>
<evidence type="ECO:0000313" key="6">
    <source>
        <dbReference type="EMBL" id="AFZ37786.1"/>
    </source>
</evidence>
<dbReference type="GO" id="GO:0030246">
    <property type="term" value="F:carbohydrate binding"/>
    <property type="evidence" value="ECO:0007669"/>
    <property type="project" value="InterPro"/>
</dbReference>
<dbReference type="SUPFAM" id="SSF74650">
    <property type="entry name" value="Galactose mutarotase-like"/>
    <property type="match status" value="1"/>
</dbReference>
<dbReference type="eggNOG" id="COG0383">
    <property type="taxonomic scope" value="Bacteria"/>
</dbReference>
<evidence type="ECO:0000313" key="7">
    <source>
        <dbReference type="Proteomes" id="UP000010473"/>
    </source>
</evidence>
<dbReference type="HOGENOM" id="CLU_003442_1_2_3"/>
<dbReference type="RefSeq" id="WP_015195440.1">
    <property type="nucleotide sequence ID" value="NC_019748.1"/>
</dbReference>
<dbReference type="Pfam" id="PF01074">
    <property type="entry name" value="Glyco_hydro_38N"/>
    <property type="match status" value="1"/>
</dbReference>
<dbReference type="GO" id="GO:0006013">
    <property type="term" value="P:mannose metabolic process"/>
    <property type="evidence" value="ECO:0007669"/>
    <property type="project" value="InterPro"/>
</dbReference>